<gene>
    <name evidence="1" type="ORF">BN7_4146</name>
</gene>
<accession>K0KH88</accession>
<protein>
    <submittedName>
        <fullName evidence="1">Uncharacterized protein</fullName>
    </submittedName>
</protein>
<dbReference type="InParanoid" id="K0KH88"/>
<evidence type="ECO:0000313" key="2">
    <source>
        <dbReference type="Proteomes" id="UP000009328"/>
    </source>
</evidence>
<keyword evidence="2" id="KW-1185">Reference proteome</keyword>
<comment type="caution">
    <text evidence="1">The sequence shown here is derived from an EMBL/GenBank/DDBJ whole genome shotgun (WGS) entry which is preliminary data.</text>
</comment>
<dbReference type="AlphaFoldDB" id="K0KH88"/>
<name>K0KH88_WICCF</name>
<reference evidence="1 2" key="1">
    <citation type="journal article" date="2012" name="Eukaryot. Cell">
        <title>Draft genome sequence of Wickerhamomyces ciferrii NRRL Y-1031 F-60-10.</title>
        <authorList>
            <person name="Schneider J."/>
            <person name="Andrea H."/>
            <person name="Blom J."/>
            <person name="Jaenicke S."/>
            <person name="Ruckert C."/>
            <person name="Schorsch C."/>
            <person name="Szczepanowski R."/>
            <person name="Farwick M."/>
            <person name="Goesmann A."/>
            <person name="Puhler A."/>
            <person name="Schaffer S."/>
            <person name="Tauch A."/>
            <person name="Kohler T."/>
            <person name="Brinkrolf K."/>
        </authorList>
    </citation>
    <scope>NUCLEOTIDE SEQUENCE [LARGE SCALE GENOMIC DNA]</scope>
    <source>
        <strain evidence="2">ATCC 14091 / BCRC 22168 / CBS 111 / JCM 3599 / NBRC 0793 / NRRL Y-1031 F-60-10</strain>
    </source>
</reference>
<dbReference type="Proteomes" id="UP000009328">
    <property type="component" value="Unassembled WGS sequence"/>
</dbReference>
<evidence type="ECO:0000313" key="1">
    <source>
        <dbReference type="EMBL" id="CCH44580.1"/>
    </source>
</evidence>
<dbReference type="HOGENOM" id="CLU_2833117_0_0_1"/>
<proteinExistence type="predicted"/>
<sequence>MDIIKRAQEISNNENSSLGDITTRDELDQQMINIDKAVNLDMEKGEENELQVNLEIKEKLVNILQM</sequence>
<dbReference type="EMBL" id="CAIF01000143">
    <property type="protein sequence ID" value="CCH44580.1"/>
    <property type="molecule type" value="Genomic_DNA"/>
</dbReference>
<organism evidence="1 2">
    <name type="scientific">Wickerhamomyces ciferrii (strain ATCC 14091 / BCRC 22168 / CBS 111 / JCM 3599 / NBRC 0793 / NRRL Y-1031 F-60-10)</name>
    <name type="common">Yeast</name>
    <name type="synonym">Pichia ciferrii</name>
    <dbReference type="NCBI Taxonomy" id="1206466"/>
    <lineage>
        <taxon>Eukaryota</taxon>
        <taxon>Fungi</taxon>
        <taxon>Dikarya</taxon>
        <taxon>Ascomycota</taxon>
        <taxon>Saccharomycotina</taxon>
        <taxon>Saccharomycetes</taxon>
        <taxon>Phaffomycetales</taxon>
        <taxon>Wickerhamomycetaceae</taxon>
        <taxon>Wickerhamomyces</taxon>
    </lineage>
</organism>